<organism evidence="1">
    <name type="scientific">Rhizophora mucronata</name>
    <name type="common">Asiatic mangrove</name>
    <dbReference type="NCBI Taxonomy" id="61149"/>
    <lineage>
        <taxon>Eukaryota</taxon>
        <taxon>Viridiplantae</taxon>
        <taxon>Streptophyta</taxon>
        <taxon>Embryophyta</taxon>
        <taxon>Tracheophyta</taxon>
        <taxon>Spermatophyta</taxon>
        <taxon>Magnoliopsida</taxon>
        <taxon>eudicotyledons</taxon>
        <taxon>Gunneridae</taxon>
        <taxon>Pentapetalae</taxon>
        <taxon>rosids</taxon>
        <taxon>fabids</taxon>
        <taxon>Malpighiales</taxon>
        <taxon>Rhizophoraceae</taxon>
        <taxon>Rhizophora</taxon>
    </lineage>
</organism>
<accession>A0A2P2P756</accession>
<dbReference type="EMBL" id="GGEC01070033">
    <property type="protein sequence ID" value="MBX50517.1"/>
    <property type="molecule type" value="Transcribed_RNA"/>
</dbReference>
<evidence type="ECO:0000313" key="1">
    <source>
        <dbReference type="EMBL" id="MBX50517.1"/>
    </source>
</evidence>
<proteinExistence type="predicted"/>
<sequence>MQRNPQLP</sequence>
<protein>
    <submittedName>
        <fullName evidence="1">Uncharacterized protein</fullName>
    </submittedName>
</protein>
<reference evidence="1" key="1">
    <citation type="submission" date="2018-02" db="EMBL/GenBank/DDBJ databases">
        <title>Rhizophora mucronata_Transcriptome.</title>
        <authorList>
            <person name="Meera S.P."/>
            <person name="Sreeshan A."/>
            <person name="Augustine A."/>
        </authorList>
    </citation>
    <scope>NUCLEOTIDE SEQUENCE</scope>
    <source>
        <tissue evidence="1">Leaf</tissue>
    </source>
</reference>
<name>A0A2P2P756_RHIMU</name>